<comment type="caution">
    <text evidence="1">The sequence shown here is derived from an EMBL/GenBank/DDBJ whole genome shotgun (WGS) entry which is preliminary data.</text>
</comment>
<proteinExistence type="predicted"/>
<feature type="non-terminal residue" evidence="1">
    <location>
        <position position="36"/>
    </location>
</feature>
<dbReference type="Proteomes" id="UP000631114">
    <property type="component" value="Unassembled WGS sequence"/>
</dbReference>
<name>A0A835I3I8_9MAGN</name>
<reference evidence="1 2" key="1">
    <citation type="submission" date="2020-10" db="EMBL/GenBank/DDBJ databases">
        <title>The Coptis chinensis genome and diversification of protoberbering-type alkaloids.</title>
        <authorList>
            <person name="Wang B."/>
            <person name="Shu S."/>
            <person name="Song C."/>
            <person name="Liu Y."/>
        </authorList>
    </citation>
    <scope>NUCLEOTIDE SEQUENCE [LARGE SCALE GENOMIC DNA]</scope>
    <source>
        <strain evidence="1">HL-2020</strain>
        <tissue evidence="1">Leaf</tissue>
    </source>
</reference>
<accession>A0A835I3I8</accession>
<organism evidence="1 2">
    <name type="scientific">Coptis chinensis</name>
    <dbReference type="NCBI Taxonomy" id="261450"/>
    <lineage>
        <taxon>Eukaryota</taxon>
        <taxon>Viridiplantae</taxon>
        <taxon>Streptophyta</taxon>
        <taxon>Embryophyta</taxon>
        <taxon>Tracheophyta</taxon>
        <taxon>Spermatophyta</taxon>
        <taxon>Magnoliopsida</taxon>
        <taxon>Ranunculales</taxon>
        <taxon>Ranunculaceae</taxon>
        <taxon>Coptidoideae</taxon>
        <taxon>Coptis</taxon>
    </lineage>
</organism>
<evidence type="ECO:0000313" key="2">
    <source>
        <dbReference type="Proteomes" id="UP000631114"/>
    </source>
</evidence>
<keyword evidence="2" id="KW-1185">Reference proteome</keyword>
<gene>
    <name evidence="1" type="ORF">IFM89_015573</name>
</gene>
<protein>
    <submittedName>
        <fullName evidence="1">Uncharacterized protein</fullName>
    </submittedName>
</protein>
<sequence length="36" mass="4409">MVISMLHCISTQFLLSFYFFPFFSCYKPNWLKQNLN</sequence>
<dbReference type="EMBL" id="JADFTS010000004">
    <property type="protein sequence ID" value="KAF9609318.1"/>
    <property type="molecule type" value="Genomic_DNA"/>
</dbReference>
<dbReference type="AlphaFoldDB" id="A0A835I3I8"/>
<evidence type="ECO:0000313" key="1">
    <source>
        <dbReference type="EMBL" id="KAF9609318.1"/>
    </source>
</evidence>